<dbReference type="InterPro" id="IPR000524">
    <property type="entry name" value="Tscrpt_reg_HTH_GntR"/>
</dbReference>
<dbReference type="PANTHER" id="PTHR46577">
    <property type="entry name" value="HTH-TYPE TRANSCRIPTIONAL REGULATORY PROTEIN GABR"/>
    <property type="match status" value="1"/>
</dbReference>
<accession>A0A1H3TBR4</accession>
<name>A0A1H3TBR4_9PSEU</name>
<evidence type="ECO:0000256" key="4">
    <source>
        <dbReference type="ARBA" id="ARBA00023125"/>
    </source>
</evidence>
<evidence type="ECO:0000256" key="3">
    <source>
        <dbReference type="ARBA" id="ARBA00023015"/>
    </source>
</evidence>
<dbReference type="STRING" id="418495.SAMN05216215_10793"/>
<dbReference type="GO" id="GO:0003677">
    <property type="term" value="F:DNA binding"/>
    <property type="evidence" value="ECO:0007669"/>
    <property type="project" value="UniProtKB-KW"/>
</dbReference>
<keyword evidence="5" id="KW-0804">Transcription</keyword>
<dbReference type="CDD" id="cd00609">
    <property type="entry name" value="AAT_like"/>
    <property type="match status" value="1"/>
</dbReference>
<dbReference type="PROSITE" id="PS50949">
    <property type="entry name" value="HTH_GNTR"/>
    <property type="match status" value="1"/>
</dbReference>
<gene>
    <name evidence="7" type="ORF">SAMN05216215_10793</name>
</gene>
<dbReference type="InterPro" id="IPR004839">
    <property type="entry name" value="Aminotransferase_I/II_large"/>
</dbReference>
<keyword evidence="3" id="KW-0805">Transcription regulation</keyword>
<dbReference type="SMART" id="SM00345">
    <property type="entry name" value="HTH_GNTR"/>
    <property type="match status" value="1"/>
</dbReference>
<dbReference type="Proteomes" id="UP000199529">
    <property type="component" value="Unassembled WGS sequence"/>
</dbReference>
<evidence type="ECO:0000256" key="2">
    <source>
        <dbReference type="ARBA" id="ARBA00022898"/>
    </source>
</evidence>
<evidence type="ECO:0000256" key="1">
    <source>
        <dbReference type="ARBA" id="ARBA00005384"/>
    </source>
</evidence>
<evidence type="ECO:0000313" key="8">
    <source>
        <dbReference type="Proteomes" id="UP000199529"/>
    </source>
</evidence>
<protein>
    <submittedName>
        <fullName evidence="7">Transcriptional regulator, GntR family</fullName>
    </submittedName>
</protein>
<dbReference type="InterPro" id="IPR036388">
    <property type="entry name" value="WH-like_DNA-bd_sf"/>
</dbReference>
<dbReference type="Pfam" id="PF00392">
    <property type="entry name" value="GntR"/>
    <property type="match status" value="1"/>
</dbReference>
<dbReference type="PANTHER" id="PTHR46577:SF1">
    <property type="entry name" value="HTH-TYPE TRANSCRIPTIONAL REGULATORY PROTEIN GABR"/>
    <property type="match status" value="1"/>
</dbReference>
<dbReference type="InterPro" id="IPR051446">
    <property type="entry name" value="HTH_trans_reg/aminotransferase"/>
</dbReference>
<dbReference type="GO" id="GO:0030170">
    <property type="term" value="F:pyridoxal phosphate binding"/>
    <property type="evidence" value="ECO:0007669"/>
    <property type="project" value="InterPro"/>
</dbReference>
<dbReference type="CDD" id="cd07377">
    <property type="entry name" value="WHTH_GntR"/>
    <property type="match status" value="1"/>
</dbReference>
<dbReference type="SUPFAM" id="SSF53383">
    <property type="entry name" value="PLP-dependent transferases"/>
    <property type="match status" value="1"/>
</dbReference>
<evidence type="ECO:0000256" key="5">
    <source>
        <dbReference type="ARBA" id="ARBA00023163"/>
    </source>
</evidence>
<keyword evidence="4" id="KW-0238">DNA-binding</keyword>
<dbReference type="EMBL" id="FNOK01000079">
    <property type="protein sequence ID" value="SDZ47743.1"/>
    <property type="molecule type" value="Genomic_DNA"/>
</dbReference>
<dbReference type="AlphaFoldDB" id="A0A1H3TBR4"/>
<proteinExistence type="inferred from homology"/>
<dbReference type="PRINTS" id="PR00035">
    <property type="entry name" value="HTHGNTR"/>
</dbReference>
<dbReference type="GO" id="GO:0003700">
    <property type="term" value="F:DNA-binding transcription factor activity"/>
    <property type="evidence" value="ECO:0007669"/>
    <property type="project" value="InterPro"/>
</dbReference>
<comment type="similarity">
    <text evidence="1">In the C-terminal section; belongs to the class-I pyridoxal-phosphate-dependent aminotransferase family.</text>
</comment>
<organism evidence="7 8">
    <name type="scientific">Saccharopolyspora shandongensis</name>
    <dbReference type="NCBI Taxonomy" id="418495"/>
    <lineage>
        <taxon>Bacteria</taxon>
        <taxon>Bacillati</taxon>
        <taxon>Actinomycetota</taxon>
        <taxon>Actinomycetes</taxon>
        <taxon>Pseudonocardiales</taxon>
        <taxon>Pseudonocardiaceae</taxon>
        <taxon>Saccharopolyspora</taxon>
    </lineage>
</organism>
<dbReference type="RefSeq" id="WP_218157702.1">
    <property type="nucleotide sequence ID" value="NZ_FNOK01000079.1"/>
</dbReference>
<reference evidence="8" key="1">
    <citation type="submission" date="2016-10" db="EMBL/GenBank/DDBJ databases">
        <authorList>
            <person name="Varghese N."/>
            <person name="Submissions S."/>
        </authorList>
    </citation>
    <scope>NUCLEOTIDE SEQUENCE [LARGE SCALE GENOMIC DNA]</scope>
    <source>
        <strain evidence="8">CGMCC 4.3530</strain>
    </source>
</reference>
<sequence length="506" mass="54444">MSDPPARPRIMKGAGGRMLAAVELDRGSALPLHLQLYRQLRGLILDGTLPPETRLPSTRTLVAELGVSRLTVVTAFEQLTAEGFLRARQGDGTYVDALWTAAMAPAPVARPQLSERGAATSARGASLFSEAPHSWDPKDTESFVPSQVAASAFPAGVWRRLLARHAARTDAAAIGYGDPHGYEPLRQAIADYLIDVRGLSCGAEQIVVTSGAQQAFNVLAVLLLDPADTVLVEDPGHISGRLAFQSQGCRVQGVPVDDAGAVVAGGDPSARLAYLTPSRQHPLGTVMSPARRREWIAWAQAHRSWIVEDDCDSELRYHGTLLPPLFGLDQARHVIYVGTFSKVLVPSLRLGYVVLPHDLVEPFTSACSVIGRTPATVMQAALADFLAEGHLHTHLRRTRRLYAARQDALLEQLDAQLAHRLTARSVAAGLHVMGWLEASVNDIDCARGLARQGVFTYPLGEYRVQRPLPPALLIGFAGTAAEHMARAVARMAEAFERLEPGGAAEA</sequence>
<evidence type="ECO:0000313" key="7">
    <source>
        <dbReference type="EMBL" id="SDZ47743.1"/>
    </source>
</evidence>
<dbReference type="InterPro" id="IPR015421">
    <property type="entry name" value="PyrdxlP-dep_Trfase_major"/>
</dbReference>
<dbReference type="InterPro" id="IPR015424">
    <property type="entry name" value="PyrdxlP-dep_Trfase"/>
</dbReference>
<keyword evidence="8" id="KW-1185">Reference proteome</keyword>
<dbReference type="SUPFAM" id="SSF46785">
    <property type="entry name" value="Winged helix' DNA-binding domain"/>
    <property type="match status" value="1"/>
</dbReference>
<dbReference type="InterPro" id="IPR036390">
    <property type="entry name" value="WH_DNA-bd_sf"/>
</dbReference>
<dbReference type="Gene3D" id="3.40.640.10">
    <property type="entry name" value="Type I PLP-dependent aspartate aminotransferase-like (Major domain)"/>
    <property type="match status" value="1"/>
</dbReference>
<evidence type="ECO:0000259" key="6">
    <source>
        <dbReference type="PROSITE" id="PS50949"/>
    </source>
</evidence>
<dbReference type="Gene3D" id="1.10.10.10">
    <property type="entry name" value="Winged helix-like DNA-binding domain superfamily/Winged helix DNA-binding domain"/>
    <property type="match status" value="1"/>
</dbReference>
<feature type="domain" description="HTH gntR-type" evidence="6">
    <location>
        <begin position="30"/>
        <end position="98"/>
    </location>
</feature>
<keyword evidence="2" id="KW-0663">Pyridoxal phosphate</keyword>
<dbReference type="Pfam" id="PF00155">
    <property type="entry name" value="Aminotran_1_2"/>
    <property type="match status" value="1"/>
</dbReference>